<dbReference type="Pfam" id="PF13472">
    <property type="entry name" value="Lipase_GDSL_2"/>
    <property type="match status" value="1"/>
</dbReference>
<gene>
    <name evidence="3" type="ORF">Bathy01g00480</name>
</gene>
<dbReference type="PANTHER" id="PTHR14209:SF19">
    <property type="entry name" value="ISOAMYL ACETATE-HYDROLYZING ESTERASE 1 HOMOLOG"/>
    <property type="match status" value="1"/>
</dbReference>
<dbReference type="InterPro" id="IPR045136">
    <property type="entry name" value="Iah1-like"/>
</dbReference>
<protein>
    <recommendedName>
        <fullName evidence="2">SGNH hydrolase-type esterase domain-containing protein</fullName>
    </recommendedName>
</protein>
<dbReference type="EMBL" id="FO082278">
    <property type="protein sequence ID" value="CCO14539.1"/>
    <property type="molecule type" value="Genomic_DNA"/>
</dbReference>
<sequence length="600" mass="67888">MGLTSRREKIVLFGDSLTQRAIEQGGWGESLNDHFTRRADVYVRGFGGYNTRWALKVMDDIFPEKFDRRLRKHHLTIIMFGTNDSAIEEKTSKFQTSAYVPLEEYEKNMEIIINRAKKCSKHVIVLAPPAMDEQGRLNYQVEMYGDKAFARLDRSNEELQKYGMACKRACRKCVVPVEDLFVAFEHDTKGYFTDGIHFNARGQERVWERLKYRLTMEGIQPEKIQLDYPMGIDLREKGPEWIQLFEKSRMENYKNRNGVMSFDESPYNLGRGGAPSSSISPPSTSSATNTDGVPMSNVDNSGKVGFVMNHLSKIAIGFFAGAIVGKALSSSPSSTGEKVRVKEVKVEVPGKERIKVVKEIVKVPGPTRVVTRYEKVPGPEKIVEKIVEKKVKVPGPEKIVYKDRVVKEKVEAPGKETVKVVYKDKPVEKIVYKEKIVKEKVEVPGKERVITKEVKVPGPEKIVYKDKIVEKIVYKTDNSRKNSSSGGSAAAKEKVVYKEKPVEKIVYKDKIVEKKVQVPGPEKIVYKDKPVEKIVYKDKIIEKKVEVPIIKEKIVEKVIYKEKSGGGNSSRGGPRLPEGAPKVTIKVGNTVGFFYDINKK</sequence>
<dbReference type="GeneID" id="19017784"/>
<dbReference type="PANTHER" id="PTHR14209">
    <property type="entry name" value="ISOAMYL ACETATE-HYDROLYZING ESTERASE 1"/>
    <property type="match status" value="1"/>
</dbReference>
<feature type="compositionally biased region" description="Low complexity" evidence="1">
    <location>
        <begin position="275"/>
        <end position="286"/>
    </location>
</feature>
<dbReference type="KEGG" id="bpg:Bathy01g00480"/>
<reference evidence="3 4" key="1">
    <citation type="submission" date="2011-10" db="EMBL/GenBank/DDBJ databases">
        <authorList>
            <person name="Genoscope - CEA"/>
        </authorList>
    </citation>
    <scope>NUCLEOTIDE SEQUENCE [LARGE SCALE GENOMIC DNA]</scope>
    <source>
        <strain evidence="3 4">RCC 1105</strain>
    </source>
</reference>
<evidence type="ECO:0000313" key="3">
    <source>
        <dbReference type="EMBL" id="CCO14539.1"/>
    </source>
</evidence>
<evidence type="ECO:0000256" key="1">
    <source>
        <dbReference type="SAM" id="MobiDB-lite"/>
    </source>
</evidence>
<dbReference type="InterPro" id="IPR013830">
    <property type="entry name" value="SGNH_hydro"/>
</dbReference>
<dbReference type="RefSeq" id="XP_007515660.1">
    <property type="nucleotide sequence ID" value="XM_007515598.1"/>
</dbReference>
<dbReference type="AlphaFoldDB" id="K8EA43"/>
<accession>K8EA43</accession>
<dbReference type="OrthoDB" id="671439at2759"/>
<evidence type="ECO:0000259" key="2">
    <source>
        <dbReference type="Pfam" id="PF13472"/>
    </source>
</evidence>
<dbReference type="eggNOG" id="KOG3035">
    <property type="taxonomic scope" value="Eukaryota"/>
</dbReference>
<feature type="domain" description="SGNH hydrolase-type esterase" evidence="2">
    <location>
        <begin position="12"/>
        <end position="204"/>
    </location>
</feature>
<evidence type="ECO:0000313" key="4">
    <source>
        <dbReference type="Proteomes" id="UP000198341"/>
    </source>
</evidence>
<organism evidence="3 4">
    <name type="scientific">Bathycoccus prasinos</name>
    <dbReference type="NCBI Taxonomy" id="41875"/>
    <lineage>
        <taxon>Eukaryota</taxon>
        <taxon>Viridiplantae</taxon>
        <taxon>Chlorophyta</taxon>
        <taxon>Mamiellophyceae</taxon>
        <taxon>Mamiellales</taxon>
        <taxon>Bathycoccaceae</taxon>
        <taxon>Bathycoccus</taxon>
    </lineage>
</organism>
<name>K8EA43_9CHLO</name>
<dbReference type="STRING" id="41875.K8EA43"/>
<dbReference type="SUPFAM" id="SSF52266">
    <property type="entry name" value="SGNH hydrolase"/>
    <property type="match status" value="1"/>
</dbReference>
<dbReference type="Proteomes" id="UP000198341">
    <property type="component" value="Chromosome 1"/>
</dbReference>
<feature type="region of interest" description="Disordered" evidence="1">
    <location>
        <begin position="264"/>
        <end position="296"/>
    </location>
</feature>
<dbReference type="CDD" id="cd01838">
    <property type="entry name" value="Isoamyl_acetate_hydrolase_like"/>
    <property type="match status" value="1"/>
</dbReference>
<proteinExistence type="predicted"/>
<dbReference type="InterPro" id="IPR036514">
    <property type="entry name" value="SGNH_hydro_sf"/>
</dbReference>
<keyword evidence="4" id="KW-1185">Reference proteome</keyword>
<dbReference type="Gene3D" id="3.40.50.1110">
    <property type="entry name" value="SGNH hydrolase"/>
    <property type="match status" value="1"/>
</dbReference>